<dbReference type="GO" id="GO:0006313">
    <property type="term" value="P:DNA transposition"/>
    <property type="evidence" value="ECO:0007669"/>
    <property type="project" value="InterPro"/>
</dbReference>
<dbReference type="GO" id="GO:0003677">
    <property type="term" value="F:DNA binding"/>
    <property type="evidence" value="ECO:0007669"/>
    <property type="project" value="InterPro"/>
</dbReference>
<dbReference type="EMBL" id="FMWG01000024">
    <property type="protein sequence ID" value="SCZ74244.1"/>
    <property type="molecule type" value="Genomic_DNA"/>
</dbReference>
<evidence type="ECO:0000313" key="4">
    <source>
        <dbReference type="EMBL" id="SCZ74244.1"/>
    </source>
</evidence>
<proteinExistence type="predicted"/>
<reference evidence="4 5" key="1">
    <citation type="submission" date="2016-10" db="EMBL/GenBank/DDBJ databases">
        <authorList>
            <person name="de Groot N.N."/>
        </authorList>
    </citation>
    <scope>NUCLEOTIDE SEQUENCE [LARGE SCALE GENOMIC DNA]</scope>
    <source>
        <strain evidence="4 5">U95</strain>
    </source>
</reference>
<gene>
    <name evidence="3" type="ORF">SAMN04488118_11571</name>
    <name evidence="4" type="ORF">SAMN04488118_1241</name>
</gene>
<evidence type="ECO:0000259" key="1">
    <source>
        <dbReference type="Pfam" id="PF01609"/>
    </source>
</evidence>
<dbReference type="InterPro" id="IPR002559">
    <property type="entry name" value="Transposase_11"/>
</dbReference>
<dbReference type="Pfam" id="PF05598">
    <property type="entry name" value="DUF772"/>
    <property type="match status" value="1"/>
</dbReference>
<dbReference type="OrthoDB" id="9774608at2"/>
<dbReference type="PANTHER" id="PTHR33408:SF4">
    <property type="entry name" value="TRANSPOSASE DDE DOMAIN-CONTAINING PROTEIN"/>
    <property type="match status" value="1"/>
</dbReference>
<dbReference type="GO" id="GO:0004803">
    <property type="term" value="F:transposase activity"/>
    <property type="evidence" value="ECO:0007669"/>
    <property type="project" value="InterPro"/>
</dbReference>
<dbReference type="InterPro" id="IPR008490">
    <property type="entry name" value="Transposase_InsH_N"/>
</dbReference>
<dbReference type="STRING" id="1156985.SAMN04488118_11571"/>
<dbReference type="RefSeq" id="WP_090221007.1">
    <property type="nucleotide sequence ID" value="NZ_FMWG01000015.1"/>
</dbReference>
<evidence type="ECO:0000313" key="5">
    <source>
        <dbReference type="Proteomes" id="UP000198767"/>
    </source>
</evidence>
<protein>
    <submittedName>
        <fullName evidence="4">Transposase</fullName>
    </submittedName>
</protein>
<dbReference type="AlphaFoldDB" id="A0A1G5RJM3"/>
<feature type="domain" description="Transposase IS4-like" evidence="1">
    <location>
        <begin position="227"/>
        <end position="459"/>
    </location>
</feature>
<dbReference type="PANTHER" id="PTHR33408">
    <property type="entry name" value="TRANSPOSASE"/>
    <property type="match status" value="1"/>
</dbReference>
<name>A0A1G5RJM3_9RHOB</name>
<evidence type="ECO:0000313" key="3">
    <source>
        <dbReference type="EMBL" id="SCZ72923.1"/>
    </source>
</evidence>
<evidence type="ECO:0000259" key="2">
    <source>
        <dbReference type="Pfam" id="PF05598"/>
    </source>
</evidence>
<organism evidence="4 5">
    <name type="scientific">Epibacterium ulvae</name>
    <dbReference type="NCBI Taxonomy" id="1156985"/>
    <lineage>
        <taxon>Bacteria</taxon>
        <taxon>Pseudomonadati</taxon>
        <taxon>Pseudomonadota</taxon>
        <taxon>Alphaproteobacteria</taxon>
        <taxon>Rhodobacterales</taxon>
        <taxon>Roseobacteraceae</taxon>
        <taxon>Epibacterium</taxon>
    </lineage>
</organism>
<dbReference type="EMBL" id="FMWG01000015">
    <property type="protein sequence ID" value="SCZ72923.1"/>
    <property type="molecule type" value="Genomic_DNA"/>
</dbReference>
<accession>A0A1G5RJM3</accession>
<sequence length="475" mass="53870">MMGPKQEAQAALFYEFSLEDHVLQDHLLRSIDRFADLDDIRQYLAEFYSHTGRPSIDPELLIRMLLVGYCFGIRSERRLCEEVHLNLAYRWFCRLDLSDPVPNHSTFSKNRHGRFRESKLLRHLFEKTVARCIADGLVSCQRLAADASLIEADANKQNSTPKKDWDHSTIAPADAPRAVKEYLDVLDDAAFGAASKVDPKFTSHSDPASQWSKEDQKTIWEIVFPTNARKGPAFFSYSTNCLIDTDHSVIVDVEGTRSIRQAEVGSVRTMLDRIKDLHDINPERLIADSGYGSGPMLGWLVDRNIKPHIPVLDKSGRTGGTWSRADFEWDAENNHYICPGGEPHKQFRRNYSDPNRRPTGKGVAKYQALKHTCQACPSKMKCCPNADARKITREEHEGARQIARDIAKTKQYVVSMRLRKKVEMLFAHLKRILGLGRLRLRGPCGANDEFLLAATAQNLRKLAKIFPAPQQTSKA</sequence>
<dbReference type="Pfam" id="PF01609">
    <property type="entry name" value="DDE_Tnp_1"/>
    <property type="match status" value="1"/>
</dbReference>
<feature type="domain" description="Transposase InsH N-terminal" evidence="2">
    <location>
        <begin position="17"/>
        <end position="112"/>
    </location>
</feature>
<dbReference type="Proteomes" id="UP000198767">
    <property type="component" value="Unassembled WGS sequence"/>
</dbReference>
<keyword evidence="5" id="KW-1185">Reference proteome</keyword>